<gene>
    <name evidence="8" type="ORF">SAMN05660462_00346</name>
</gene>
<reference evidence="8 9" key="1">
    <citation type="submission" date="2016-10" db="EMBL/GenBank/DDBJ databases">
        <authorList>
            <person name="de Groot N.N."/>
        </authorList>
    </citation>
    <scope>NUCLEOTIDE SEQUENCE [LARGE SCALE GENOMIC DNA]</scope>
    <source>
        <strain evidence="8 9">DSM 21650</strain>
    </source>
</reference>
<keyword evidence="9" id="KW-1185">Reference proteome</keyword>
<dbReference type="STRING" id="415015.SAMN05660462_00346"/>
<keyword evidence="6" id="KW-0464">Manganese</keyword>
<dbReference type="PANTHER" id="PTHR12992:SF11">
    <property type="entry name" value="MITOCHONDRIAL COENZYME A DIPHOSPHATASE NUDT8"/>
    <property type="match status" value="1"/>
</dbReference>
<evidence type="ECO:0000256" key="5">
    <source>
        <dbReference type="ARBA" id="ARBA00022842"/>
    </source>
</evidence>
<sequence length="206" mass="24235">MEISNIRYAFSKRRKKPMEIKDNYAVLMPLIMVDGQWHVLFEVRSEKLETQPNEISFPGGKVEKGEKFSEAAIRETSEELNIYPRNITLLGELDFIASGNRAIYGFLGILEELDIDHIKYNEDEVDHIFTVPLDFFINNEPETHYTKLEVTTDSDFPYHMIQNGKEYNWYKGKQAVYFYVYGDYVIWGMTARFIKNFVSIIKEDNL</sequence>
<dbReference type="InterPro" id="IPR000086">
    <property type="entry name" value="NUDIX_hydrolase_dom"/>
</dbReference>
<dbReference type="GO" id="GO:0010945">
    <property type="term" value="F:coenzyme A diphosphatase activity"/>
    <property type="evidence" value="ECO:0007669"/>
    <property type="project" value="InterPro"/>
</dbReference>
<evidence type="ECO:0000256" key="4">
    <source>
        <dbReference type="ARBA" id="ARBA00022801"/>
    </source>
</evidence>
<feature type="domain" description="Nudix hydrolase" evidence="7">
    <location>
        <begin position="22"/>
        <end position="156"/>
    </location>
</feature>
<dbReference type="InterPro" id="IPR015797">
    <property type="entry name" value="NUDIX_hydrolase-like_dom_sf"/>
</dbReference>
<keyword evidence="4" id="KW-0378">Hydrolase</keyword>
<dbReference type="SUPFAM" id="SSF55811">
    <property type="entry name" value="Nudix"/>
    <property type="match status" value="1"/>
</dbReference>
<evidence type="ECO:0000256" key="2">
    <source>
        <dbReference type="ARBA" id="ARBA00001946"/>
    </source>
</evidence>
<dbReference type="InterPro" id="IPR045121">
    <property type="entry name" value="CoAse"/>
</dbReference>
<dbReference type="Pfam" id="PF00293">
    <property type="entry name" value="NUDIX"/>
    <property type="match status" value="1"/>
</dbReference>
<dbReference type="Proteomes" id="UP000198625">
    <property type="component" value="Unassembled WGS sequence"/>
</dbReference>
<dbReference type="InterPro" id="IPR020084">
    <property type="entry name" value="NUDIX_hydrolase_CS"/>
</dbReference>
<dbReference type="Gene3D" id="3.90.79.10">
    <property type="entry name" value="Nucleoside Triphosphate Pyrophosphohydrolase"/>
    <property type="match status" value="1"/>
</dbReference>
<evidence type="ECO:0000256" key="1">
    <source>
        <dbReference type="ARBA" id="ARBA00001936"/>
    </source>
</evidence>
<dbReference type="CDD" id="cd03426">
    <property type="entry name" value="NUDIX_CoAse_Nudt7"/>
    <property type="match status" value="1"/>
</dbReference>
<dbReference type="AlphaFoldDB" id="A0A1H3KXT4"/>
<comment type="cofactor">
    <cofactor evidence="2">
        <name>Mg(2+)</name>
        <dbReference type="ChEBI" id="CHEBI:18420"/>
    </cofactor>
</comment>
<proteinExistence type="predicted"/>
<protein>
    <submittedName>
        <fullName evidence="8">ADP-ribose pyrophosphatase YjhB, NUDIX family</fullName>
    </submittedName>
</protein>
<dbReference type="PROSITE" id="PS51462">
    <property type="entry name" value="NUDIX"/>
    <property type="match status" value="1"/>
</dbReference>
<comment type="cofactor">
    <cofactor evidence="1">
        <name>Mn(2+)</name>
        <dbReference type="ChEBI" id="CHEBI:29035"/>
    </cofactor>
</comment>
<dbReference type="PANTHER" id="PTHR12992">
    <property type="entry name" value="NUDIX HYDROLASE"/>
    <property type="match status" value="1"/>
</dbReference>
<evidence type="ECO:0000259" key="7">
    <source>
        <dbReference type="PROSITE" id="PS51462"/>
    </source>
</evidence>
<evidence type="ECO:0000313" key="9">
    <source>
        <dbReference type="Proteomes" id="UP000198625"/>
    </source>
</evidence>
<dbReference type="RefSeq" id="WP_208975173.1">
    <property type="nucleotide sequence ID" value="NZ_FNQE01000002.1"/>
</dbReference>
<accession>A0A1H3KXT4</accession>
<dbReference type="PROSITE" id="PS00893">
    <property type="entry name" value="NUDIX_BOX"/>
    <property type="match status" value="1"/>
</dbReference>
<evidence type="ECO:0000256" key="3">
    <source>
        <dbReference type="ARBA" id="ARBA00022723"/>
    </source>
</evidence>
<keyword evidence="3" id="KW-0479">Metal-binding</keyword>
<evidence type="ECO:0000313" key="8">
    <source>
        <dbReference type="EMBL" id="SDY56444.1"/>
    </source>
</evidence>
<name>A0A1H3KXT4_9FIRM</name>
<organism evidence="8 9">
    <name type="scientific">Proteiniborus ethanoligenes</name>
    <dbReference type="NCBI Taxonomy" id="415015"/>
    <lineage>
        <taxon>Bacteria</taxon>
        <taxon>Bacillati</taxon>
        <taxon>Bacillota</taxon>
        <taxon>Clostridia</taxon>
        <taxon>Eubacteriales</taxon>
        <taxon>Proteiniborus</taxon>
    </lineage>
</organism>
<evidence type="ECO:0000256" key="6">
    <source>
        <dbReference type="ARBA" id="ARBA00023211"/>
    </source>
</evidence>
<keyword evidence="5" id="KW-0460">Magnesium</keyword>
<dbReference type="GO" id="GO:0046872">
    <property type="term" value="F:metal ion binding"/>
    <property type="evidence" value="ECO:0007669"/>
    <property type="project" value="UniProtKB-KW"/>
</dbReference>
<dbReference type="EMBL" id="FNQE01000002">
    <property type="protein sequence ID" value="SDY56444.1"/>
    <property type="molecule type" value="Genomic_DNA"/>
</dbReference>